<dbReference type="GO" id="GO:0003942">
    <property type="term" value="F:N-acetyl-gamma-glutamyl-phosphate reductase activity"/>
    <property type="evidence" value="ECO:0007669"/>
    <property type="project" value="UniProtKB-UniRule"/>
</dbReference>
<dbReference type="InterPro" id="IPR023013">
    <property type="entry name" value="AGPR_AS"/>
</dbReference>
<dbReference type="InterPro" id="IPR000706">
    <property type="entry name" value="AGPR_type-1"/>
</dbReference>
<comment type="similarity">
    <text evidence="5">Belongs to the NAGSA dehydrogenase family. Type 1 subfamily.</text>
</comment>
<dbReference type="SUPFAM" id="SSF51735">
    <property type="entry name" value="NAD(P)-binding Rossmann-fold domains"/>
    <property type="match status" value="1"/>
</dbReference>
<dbReference type="Pfam" id="PF01118">
    <property type="entry name" value="Semialdhyde_dh"/>
    <property type="match status" value="1"/>
</dbReference>
<evidence type="ECO:0000256" key="6">
    <source>
        <dbReference type="PROSITE-ProRule" id="PRU10010"/>
    </source>
</evidence>
<keyword evidence="9" id="KW-1185">Reference proteome</keyword>
<dbReference type="PANTHER" id="PTHR32338">
    <property type="entry name" value="N-ACETYL-GAMMA-GLUTAMYL-PHOSPHATE REDUCTASE, CHLOROPLASTIC-RELATED-RELATED"/>
    <property type="match status" value="1"/>
</dbReference>
<dbReference type="OrthoDB" id="9801289at2"/>
<dbReference type="SMART" id="SM00859">
    <property type="entry name" value="Semialdhyde_dh"/>
    <property type="match status" value="1"/>
</dbReference>
<dbReference type="HAMAP" id="MF_00150">
    <property type="entry name" value="ArgC_type1"/>
    <property type="match status" value="1"/>
</dbReference>
<keyword evidence="1 5" id="KW-0055">Arginine biosynthesis</keyword>
<reference evidence="8 9" key="1">
    <citation type="submission" date="2018-06" db="EMBL/GenBank/DDBJ databases">
        <title>Genomic Encyclopedia of Archaeal and Bacterial Type Strains, Phase II (KMG-II): from individual species to whole genera.</title>
        <authorList>
            <person name="Goeker M."/>
        </authorList>
    </citation>
    <scope>NUCLEOTIDE SEQUENCE [LARGE SCALE GENOMIC DNA]</scope>
    <source>
        <strain evidence="8 9">DSM 21851</strain>
    </source>
</reference>
<evidence type="ECO:0000256" key="2">
    <source>
        <dbReference type="ARBA" id="ARBA00022605"/>
    </source>
</evidence>
<dbReference type="CDD" id="cd17895">
    <property type="entry name" value="AGPR_1_N"/>
    <property type="match status" value="1"/>
</dbReference>
<dbReference type="CDD" id="cd23934">
    <property type="entry name" value="AGPR_1_C"/>
    <property type="match status" value="1"/>
</dbReference>
<feature type="domain" description="Semialdehyde dehydrogenase NAD-binding" evidence="7">
    <location>
        <begin position="5"/>
        <end position="129"/>
    </location>
</feature>
<dbReference type="GO" id="GO:0051287">
    <property type="term" value="F:NAD binding"/>
    <property type="evidence" value="ECO:0007669"/>
    <property type="project" value="InterPro"/>
</dbReference>
<dbReference type="Pfam" id="PF22698">
    <property type="entry name" value="Semialdhyde_dhC_1"/>
    <property type="match status" value="1"/>
</dbReference>
<dbReference type="RefSeq" id="WP_111628614.1">
    <property type="nucleotide sequence ID" value="NZ_QLMC01000003.1"/>
</dbReference>
<evidence type="ECO:0000313" key="8">
    <source>
        <dbReference type="EMBL" id="RAJ97641.1"/>
    </source>
</evidence>
<dbReference type="SUPFAM" id="SSF55347">
    <property type="entry name" value="Glyceraldehyde-3-phosphate dehydrogenase-like, C-terminal domain"/>
    <property type="match status" value="1"/>
</dbReference>
<evidence type="ECO:0000256" key="4">
    <source>
        <dbReference type="ARBA" id="ARBA00023002"/>
    </source>
</evidence>
<evidence type="ECO:0000313" key="9">
    <source>
        <dbReference type="Proteomes" id="UP000248790"/>
    </source>
</evidence>
<comment type="catalytic activity">
    <reaction evidence="5">
        <text>N-acetyl-L-glutamate 5-semialdehyde + phosphate + NADP(+) = N-acetyl-L-glutamyl 5-phosphate + NADPH + H(+)</text>
        <dbReference type="Rhea" id="RHEA:21588"/>
        <dbReference type="ChEBI" id="CHEBI:15378"/>
        <dbReference type="ChEBI" id="CHEBI:29123"/>
        <dbReference type="ChEBI" id="CHEBI:43474"/>
        <dbReference type="ChEBI" id="CHEBI:57783"/>
        <dbReference type="ChEBI" id="CHEBI:57936"/>
        <dbReference type="ChEBI" id="CHEBI:58349"/>
        <dbReference type="EC" id="1.2.1.38"/>
    </reaction>
</comment>
<dbReference type="Gene3D" id="3.30.360.10">
    <property type="entry name" value="Dihydrodipicolinate Reductase, domain 2"/>
    <property type="match status" value="1"/>
</dbReference>
<dbReference type="InterPro" id="IPR050085">
    <property type="entry name" value="AGPR"/>
</dbReference>
<dbReference type="EC" id="1.2.1.38" evidence="5"/>
<comment type="function">
    <text evidence="5">Catalyzes the NADPH-dependent reduction of N-acetyl-5-glutamyl phosphate to yield N-acetyl-L-glutamate 5-semialdehyde.</text>
</comment>
<dbReference type="GO" id="GO:0006526">
    <property type="term" value="P:L-arginine biosynthetic process"/>
    <property type="evidence" value="ECO:0007669"/>
    <property type="project" value="UniProtKB-UniRule"/>
</dbReference>
<evidence type="ECO:0000256" key="3">
    <source>
        <dbReference type="ARBA" id="ARBA00022857"/>
    </source>
</evidence>
<name>A0A327WWF3_LARAB</name>
<keyword evidence="4 5" id="KW-0560">Oxidoreductase</keyword>
<proteinExistence type="inferred from homology"/>
<evidence type="ECO:0000256" key="5">
    <source>
        <dbReference type="HAMAP-Rule" id="MF_00150"/>
    </source>
</evidence>
<comment type="subcellular location">
    <subcellularLocation>
        <location evidence="5">Cytoplasm</location>
    </subcellularLocation>
</comment>
<dbReference type="Gene3D" id="3.40.50.720">
    <property type="entry name" value="NAD(P)-binding Rossmann-like Domain"/>
    <property type="match status" value="1"/>
</dbReference>
<dbReference type="PANTHER" id="PTHR32338:SF10">
    <property type="entry name" value="N-ACETYL-GAMMA-GLUTAMYL-PHOSPHATE REDUCTASE, CHLOROPLASTIC-RELATED"/>
    <property type="match status" value="1"/>
</dbReference>
<keyword evidence="3 5" id="KW-0521">NADP</keyword>
<dbReference type="EMBL" id="QLMC01000003">
    <property type="protein sequence ID" value="RAJ97641.1"/>
    <property type="molecule type" value="Genomic_DNA"/>
</dbReference>
<dbReference type="InterPro" id="IPR036291">
    <property type="entry name" value="NAD(P)-bd_dom_sf"/>
</dbReference>
<dbReference type="PROSITE" id="PS01224">
    <property type="entry name" value="ARGC"/>
    <property type="match status" value="1"/>
</dbReference>
<gene>
    <name evidence="5" type="primary">argC</name>
    <name evidence="8" type="ORF">LX87_02544</name>
</gene>
<organism evidence="8 9">
    <name type="scientific">Larkinella arboricola</name>
    <dbReference type="NCBI Taxonomy" id="643671"/>
    <lineage>
        <taxon>Bacteria</taxon>
        <taxon>Pseudomonadati</taxon>
        <taxon>Bacteroidota</taxon>
        <taxon>Cytophagia</taxon>
        <taxon>Cytophagales</taxon>
        <taxon>Spirosomataceae</taxon>
        <taxon>Larkinella</taxon>
    </lineage>
</organism>
<evidence type="ECO:0000256" key="1">
    <source>
        <dbReference type="ARBA" id="ARBA00022571"/>
    </source>
</evidence>
<dbReference type="GO" id="GO:0005737">
    <property type="term" value="C:cytoplasm"/>
    <property type="evidence" value="ECO:0007669"/>
    <property type="project" value="UniProtKB-SubCell"/>
</dbReference>
<evidence type="ECO:0000259" key="7">
    <source>
        <dbReference type="SMART" id="SM00859"/>
    </source>
</evidence>
<protein>
    <recommendedName>
        <fullName evidence="5">N-acetyl-gamma-glutamyl-phosphate reductase</fullName>
        <shortName evidence="5">AGPR</shortName>
        <ecNumber evidence="5">1.2.1.38</ecNumber>
    </recommendedName>
    <alternativeName>
        <fullName evidence="5">N-acetyl-glutamate semialdehyde dehydrogenase</fullName>
        <shortName evidence="5">NAGSA dehydrogenase</shortName>
    </alternativeName>
</protein>
<dbReference type="InterPro" id="IPR058924">
    <property type="entry name" value="AGPR_dimerisation_dom"/>
</dbReference>
<dbReference type="Proteomes" id="UP000248790">
    <property type="component" value="Unassembled WGS sequence"/>
</dbReference>
<sequence length="327" mass="35557">MNTINIGIIGGAGYTGGELLRILLNHPNAHIAFVHSKSQAGKPLYSTHTDLLGDTELKFSGEDTRDLVNQAGLSVIFLCSGHGESAKFLAENPIPDTLKVVDLSTDFRDESNGFVYGLPELQRERIQTATKIANPGCFATSIQLALLPLAQAGLLTEAVQVSAITGSTGAGQALSQTTHFTWRNNNVSIYKAFTHQHLKEIRQSLTQLQPGFDQSIHFVPYRGDFTRGIMANVYTPYAGSLEEARQLYATYYAGHPFTHLSDAPVDVKQVVNTNKCLLHLEKHDGQLLITSIIDNLTKGASGHAVQNMNLLFGLPEDAGLRLKSVAF</sequence>
<comment type="pathway">
    <text evidence="5">Amino-acid biosynthesis; L-arginine biosynthesis; N(2)-acetyl-L-ornithine from L-glutamate: step 3/4.</text>
</comment>
<dbReference type="InterPro" id="IPR000534">
    <property type="entry name" value="Semialdehyde_DH_NAD-bd"/>
</dbReference>
<dbReference type="AlphaFoldDB" id="A0A327WWF3"/>
<comment type="caution">
    <text evidence="8">The sequence shown here is derived from an EMBL/GenBank/DDBJ whole genome shotgun (WGS) entry which is preliminary data.</text>
</comment>
<dbReference type="UniPathway" id="UPA00068">
    <property type="reaction ID" value="UER00108"/>
</dbReference>
<dbReference type="GO" id="GO:0070401">
    <property type="term" value="F:NADP+ binding"/>
    <property type="evidence" value="ECO:0007669"/>
    <property type="project" value="InterPro"/>
</dbReference>
<dbReference type="NCBIfam" id="TIGR01850">
    <property type="entry name" value="argC"/>
    <property type="match status" value="1"/>
</dbReference>
<feature type="active site" evidence="5 6">
    <location>
        <position position="137"/>
    </location>
</feature>
<keyword evidence="5" id="KW-0963">Cytoplasm</keyword>
<keyword evidence="2 5" id="KW-0028">Amino-acid biosynthesis</keyword>
<accession>A0A327WWF3</accession>